<evidence type="ECO:0000313" key="2">
    <source>
        <dbReference type="EMBL" id="ERN06096.1"/>
    </source>
</evidence>
<keyword evidence="3" id="KW-1185">Reference proteome</keyword>
<dbReference type="GO" id="GO:0005634">
    <property type="term" value="C:nucleus"/>
    <property type="evidence" value="ECO:0000318"/>
    <property type="project" value="GO_Central"/>
</dbReference>
<dbReference type="EMBL" id="KI393908">
    <property type="protein sequence ID" value="ERN06096.1"/>
    <property type="molecule type" value="Genomic_DNA"/>
</dbReference>
<dbReference type="SUPFAM" id="SSF47370">
    <property type="entry name" value="Bromodomain"/>
    <property type="match status" value="1"/>
</dbReference>
<dbReference type="GO" id="GO:0003682">
    <property type="term" value="F:chromatin binding"/>
    <property type="evidence" value="ECO:0000318"/>
    <property type="project" value="GO_Central"/>
</dbReference>
<dbReference type="GO" id="GO:0000785">
    <property type="term" value="C:chromatin"/>
    <property type="evidence" value="ECO:0000318"/>
    <property type="project" value="GO_Central"/>
</dbReference>
<accession>W1PEN4</accession>
<dbReference type="HOGENOM" id="CLU_2100141_0_0_1"/>
<proteinExistence type="predicted"/>
<sequence>MEPLSLLWGKRRYPRKRIRRFMVDPRGQIKRPNPVTKVPESADVRLTFHNALTYNPKGHDMNIMVEQLLGFFEELWNPAFNGYEERRRAVEKAHRNSFSGKFPVQKPATSPEIEMP</sequence>
<protein>
    <recommendedName>
        <fullName evidence="4">Bromo domain-containing protein</fullName>
    </recommendedName>
</protein>
<dbReference type="GO" id="GO:0006357">
    <property type="term" value="P:regulation of transcription by RNA polymerase II"/>
    <property type="evidence" value="ECO:0000318"/>
    <property type="project" value="GO_Central"/>
</dbReference>
<evidence type="ECO:0008006" key="4">
    <source>
        <dbReference type="Google" id="ProtNLM"/>
    </source>
</evidence>
<gene>
    <name evidence="2" type="ORF">AMTR_s00016p00025600</name>
</gene>
<dbReference type="STRING" id="13333.W1PEN4"/>
<reference evidence="3" key="1">
    <citation type="journal article" date="2013" name="Science">
        <title>The Amborella genome and the evolution of flowering plants.</title>
        <authorList>
            <consortium name="Amborella Genome Project"/>
        </authorList>
    </citation>
    <scope>NUCLEOTIDE SEQUENCE [LARGE SCALE GENOMIC DNA]</scope>
</reference>
<organism evidence="2 3">
    <name type="scientific">Amborella trichopoda</name>
    <dbReference type="NCBI Taxonomy" id="13333"/>
    <lineage>
        <taxon>Eukaryota</taxon>
        <taxon>Viridiplantae</taxon>
        <taxon>Streptophyta</taxon>
        <taxon>Embryophyta</taxon>
        <taxon>Tracheophyta</taxon>
        <taxon>Spermatophyta</taxon>
        <taxon>Magnoliopsida</taxon>
        <taxon>Amborellales</taxon>
        <taxon>Amborellaceae</taxon>
        <taxon>Amborella</taxon>
    </lineage>
</organism>
<name>W1PEN4_AMBTC</name>
<dbReference type="InterPro" id="IPR036427">
    <property type="entry name" value="Bromodomain-like_sf"/>
</dbReference>
<dbReference type="Proteomes" id="UP000017836">
    <property type="component" value="Unassembled WGS sequence"/>
</dbReference>
<dbReference type="AlphaFoldDB" id="W1PEN4"/>
<evidence type="ECO:0000313" key="3">
    <source>
        <dbReference type="Proteomes" id="UP000017836"/>
    </source>
</evidence>
<dbReference type="GO" id="GO:0042393">
    <property type="term" value="F:histone binding"/>
    <property type="evidence" value="ECO:0000318"/>
    <property type="project" value="GO_Central"/>
</dbReference>
<dbReference type="PANTHER" id="PTHR45926">
    <property type="entry name" value="OSJNBA0053K19.4 PROTEIN"/>
    <property type="match status" value="1"/>
</dbReference>
<dbReference type="Gene3D" id="1.20.920.10">
    <property type="entry name" value="Bromodomain-like"/>
    <property type="match status" value="1"/>
</dbReference>
<keyword evidence="1" id="KW-0103">Bromodomain</keyword>
<dbReference type="GO" id="GO:0006338">
    <property type="term" value="P:chromatin remodeling"/>
    <property type="evidence" value="ECO:0000318"/>
    <property type="project" value="GO_Central"/>
</dbReference>
<evidence type="ECO:0000256" key="1">
    <source>
        <dbReference type="ARBA" id="ARBA00023117"/>
    </source>
</evidence>
<dbReference type="GO" id="GO:0004674">
    <property type="term" value="F:protein serine/threonine kinase activity"/>
    <property type="evidence" value="ECO:0000318"/>
    <property type="project" value="GO_Central"/>
</dbReference>
<dbReference type="Gramene" id="ERN06096">
    <property type="protein sequence ID" value="ERN06096"/>
    <property type="gene ID" value="AMTR_s00016p00025600"/>
</dbReference>